<proteinExistence type="predicted"/>
<reference evidence="1 2" key="1">
    <citation type="submission" date="2016-10" db="EMBL/GenBank/DDBJ databases">
        <authorList>
            <person name="Varghese N."/>
            <person name="Submissions S."/>
        </authorList>
    </citation>
    <scope>NUCLEOTIDE SEQUENCE [LARGE SCALE GENOMIC DNA]</scope>
    <source>
        <strain evidence="1 2">DSM 18839</strain>
    </source>
</reference>
<keyword evidence="2" id="KW-1185">Reference proteome</keyword>
<organism evidence="1 2">
    <name type="scientific">Thalassobaculum litoreum DSM 18839</name>
    <dbReference type="NCBI Taxonomy" id="1123362"/>
    <lineage>
        <taxon>Bacteria</taxon>
        <taxon>Pseudomonadati</taxon>
        <taxon>Pseudomonadota</taxon>
        <taxon>Alphaproteobacteria</taxon>
        <taxon>Rhodospirillales</taxon>
        <taxon>Thalassobaculaceae</taxon>
        <taxon>Thalassobaculum</taxon>
    </lineage>
</organism>
<accession>A0A8G2BMR4</accession>
<evidence type="ECO:0000313" key="2">
    <source>
        <dbReference type="Proteomes" id="UP000198615"/>
    </source>
</evidence>
<sequence length="62" mass="6728">MVDQLDDKFASFLQSLKQSGLDDVAASRAFHHSAVDPREWKKIADALAKQPGDRDGSSGKAN</sequence>
<dbReference type="RefSeq" id="WP_093154636.1">
    <property type="nucleotide sequence ID" value="NZ_FNBW01000028.1"/>
</dbReference>
<evidence type="ECO:0000313" key="1">
    <source>
        <dbReference type="EMBL" id="SDG58971.1"/>
    </source>
</evidence>
<comment type="caution">
    <text evidence="1">The sequence shown here is derived from an EMBL/GenBank/DDBJ whole genome shotgun (WGS) entry which is preliminary data.</text>
</comment>
<dbReference type="EMBL" id="FNBW01000028">
    <property type="protein sequence ID" value="SDG58971.1"/>
    <property type="molecule type" value="Genomic_DNA"/>
</dbReference>
<name>A0A8G2BMR4_9PROT</name>
<dbReference type="AlphaFoldDB" id="A0A8G2BMR4"/>
<protein>
    <submittedName>
        <fullName evidence="1">Uncharacterized protein</fullName>
    </submittedName>
</protein>
<gene>
    <name evidence="1" type="ORF">SAMN05660686_04950</name>
</gene>
<dbReference type="Proteomes" id="UP000198615">
    <property type="component" value="Unassembled WGS sequence"/>
</dbReference>